<name>A0A1W2BPF0_9RHOB</name>
<dbReference type="EMBL" id="FWYD01000004">
    <property type="protein sequence ID" value="SMC74542.1"/>
    <property type="molecule type" value="Genomic_DNA"/>
</dbReference>
<sequence>MSNLTNLNKARKDRKRDSEKRDANMHSAKFGRSKEDKQAMAAKLAKAAKSLDGHKADDKDA</sequence>
<feature type="compositionally biased region" description="Basic and acidic residues" evidence="1">
    <location>
        <begin position="49"/>
        <end position="61"/>
    </location>
</feature>
<gene>
    <name evidence="2" type="ORF">SAMN06295998_104212</name>
</gene>
<evidence type="ECO:0000313" key="3">
    <source>
        <dbReference type="Proteomes" id="UP000192330"/>
    </source>
</evidence>
<dbReference type="InterPro" id="IPR025227">
    <property type="entry name" value="DUF4169"/>
</dbReference>
<evidence type="ECO:0008006" key="4">
    <source>
        <dbReference type="Google" id="ProtNLM"/>
    </source>
</evidence>
<feature type="compositionally biased region" description="Basic and acidic residues" evidence="1">
    <location>
        <begin position="15"/>
        <end position="24"/>
    </location>
</feature>
<feature type="region of interest" description="Disordered" evidence="1">
    <location>
        <begin position="1"/>
        <end position="61"/>
    </location>
</feature>
<dbReference type="RefSeq" id="WP_084352640.1">
    <property type="nucleotide sequence ID" value="NZ_FWYD01000004.1"/>
</dbReference>
<dbReference type="Proteomes" id="UP000192330">
    <property type="component" value="Unassembled WGS sequence"/>
</dbReference>
<dbReference type="STRING" id="1387277.SAMN06295998_104212"/>
<reference evidence="2 3" key="1">
    <citation type="submission" date="2017-04" db="EMBL/GenBank/DDBJ databases">
        <authorList>
            <person name="Afonso C.L."/>
            <person name="Miller P.J."/>
            <person name="Scott M.A."/>
            <person name="Spackman E."/>
            <person name="Goraichik I."/>
            <person name="Dimitrov K.M."/>
            <person name="Suarez D.L."/>
            <person name="Swayne D.E."/>
        </authorList>
    </citation>
    <scope>NUCLEOTIDE SEQUENCE [LARGE SCALE GENOMIC DNA]</scope>
    <source>
        <strain evidence="2 3">CGMCC 1.12644</strain>
    </source>
</reference>
<organism evidence="2 3">
    <name type="scientific">Primorskyibacter flagellatus</name>
    <dbReference type="NCBI Taxonomy" id="1387277"/>
    <lineage>
        <taxon>Bacteria</taxon>
        <taxon>Pseudomonadati</taxon>
        <taxon>Pseudomonadota</taxon>
        <taxon>Alphaproteobacteria</taxon>
        <taxon>Rhodobacterales</taxon>
        <taxon>Roseobacteraceae</taxon>
        <taxon>Primorskyibacter</taxon>
    </lineage>
</organism>
<protein>
    <recommendedName>
        <fullName evidence="4">DUF4169 domain-containing protein</fullName>
    </recommendedName>
</protein>
<evidence type="ECO:0000313" key="2">
    <source>
        <dbReference type="EMBL" id="SMC74542.1"/>
    </source>
</evidence>
<proteinExistence type="predicted"/>
<evidence type="ECO:0000256" key="1">
    <source>
        <dbReference type="SAM" id="MobiDB-lite"/>
    </source>
</evidence>
<keyword evidence="3" id="KW-1185">Reference proteome</keyword>
<dbReference type="AlphaFoldDB" id="A0A1W2BPF0"/>
<accession>A0A1W2BPF0</accession>
<dbReference type="Pfam" id="PF13770">
    <property type="entry name" value="DUF4169"/>
    <property type="match status" value="1"/>
</dbReference>
<feature type="compositionally biased region" description="Low complexity" evidence="1">
    <location>
        <begin position="39"/>
        <end position="48"/>
    </location>
</feature>